<feature type="transmembrane region" description="Helical" evidence="5">
    <location>
        <begin position="6"/>
        <end position="25"/>
    </location>
</feature>
<keyword evidence="5" id="KW-1133">Transmembrane helix</keyword>
<dbReference type="PROSITE" id="PS01124">
    <property type="entry name" value="HTH_ARAC_FAMILY_2"/>
    <property type="match status" value="1"/>
</dbReference>
<evidence type="ECO:0000256" key="1">
    <source>
        <dbReference type="ARBA" id="ARBA00023015"/>
    </source>
</evidence>
<dbReference type="Proteomes" id="UP001431010">
    <property type="component" value="Chromosome"/>
</dbReference>
<evidence type="ECO:0000259" key="6">
    <source>
        <dbReference type="PROSITE" id="PS01124"/>
    </source>
</evidence>
<sequence>MSLPAVALGAHGAACGLFLLTAGLTWRERRRTRIGQLTAAVLLGAAAASVNSVPGFGHSGIVWRVPVLALAAGNAVVFWLWARVVFDDDFILRARHAALWALFVAGELLSAYGPVVWSRLDPVADLADKAVQIAGLGLAVLAAAQSMATWRGDLVAGRPRLRVVVLLGSVLFIAVDAIYGSGLGARVITPAAIDTIRAAGLCALAAMAAWSLLQVAPVGAAAAVLPRREAAPAAAPAPRSAPQGADQLLLKRLDQLMTQERIFRQERLTIGVLAARLAVTEEQLRRAINEGLGYRNFNAFINHHRLAEAKAALADPSQRDVPVLTIAMDAGFQSLGPFNRAFKAATGQTPTEYRRTVRDVPSSEVPAAADRKIG</sequence>
<dbReference type="PANTHER" id="PTHR43280:SF29">
    <property type="entry name" value="ARAC-FAMILY TRANSCRIPTIONAL REGULATOR"/>
    <property type="match status" value="1"/>
</dbReference>
<feature type="transmembrane region" description="Helical" evidence="5">
    <location>
        <begin position="130"/>
        <end position="149"/>
    </location>
</feature>
<evidence type="ECO:0000313" key="7">
    <source>
        <dbReference type="EMBL" id="UFZ07300.1"/>
    </source>
</evidence>
<evidence type="ECO:0000256" key="3">
    <source>
        <dbReference type="ARBA" id="ARBA00023163"/>
    </source>
</evidence>
<dbReference type="Gene3D" id="1.10.10.60">
    <property type="entry name" value="Homeodomain-like"/>
    <property type="match status" value="1"/>
</dbReference>
<gene>
    <name evidence="7" type="ORF">LQG66_13745</name>
</gene>
<feature type="transmembrane region" description="Helical" evidence="5">
    <location>
        <begin position="161"/>
        <end position="178"/>
    </location>
</feature>
<feature type="region of interest" description="Disordered" evidence="4">
    <location>
        <begin position="346"/>
        <end position="374"/>
    </location>
</feature>
<keyword evidence="3" id="KW-0804">Transcription</keyword>
<feature type="transmembrane region" description="Helical" evidence="5">
    <location>
        <begin position="63"/>
        <end position="86"/>
    </location>
</feature>
<keyword evidence="8" id="KW-1185">Reference proteome</keyword>
<accession>A0ABY3RII1</accession>
<dbReference type="PROSITE" id="PS00041">
    <property type="entry name" value="HTH_ARAC_FAMILY_1"/>
    <property type="match status" value="1"/>
</dbReference>
<keyword evidence="2" id="KW-0238">DNA-binding</keyword>
<reference evidence="7" key="1">
    <citation type="journal article" date="2024" name="Antonie Van Leeuwenhoek">
        <title>Bradyrhizobium ontarionense sp. nov., a novel bacterial symbiont isolated from Aeschynomene indica (Indian jointvetch), harbours photosynthesis, nitrogen fixation and nitrous oxide (N2O) reductase genes.</title>
        <authorList>
            <person name="Bromfield E.S.P."/>
            <person name="Cloutier S."/>
        </authorList>
    </citation>
    <scope>NUCLEOTIDE SEQUENCE</scope>
    <source>
        <strain evidence="7">A19</strain>
    </source>
</reference>
<keyword evidence="5" id="KW-0472">Membrane</keyword>
<keyword evidence="5" id="KW-0812">Transmembrane</keyword>
<dbReference type="InterPro" id="IPR020449">
    <property type="entry name" value="Tscrpt_reg_AraC-type_HTH"/>
</dbReference>
<dbReference type="PRINTS" id="PR00032">
    <property type="entry name" value="HTHARAC"/>
</dbReference>
<dbReference type="InterPro" id="IPR018062">
    <property type="entry name" value="HTH_AraC-typ_CS"/>
</dbReference>
<dbReference type="Pfam" id="PF12833">
    <property type="entry name" value="HTH_18"/>
    <property type="match status" value="1"/>
</dbReference>
<evidence type="ECO:0000256" key="5">
    <source>
        <dbReference type="SAM" id="Phobius"/>
    </source>
</evidence>
<dbReference type="RefSeq" id="WP_231326752.1">
    <property type="nucleotide sequence ID" value="NZ_CP088156.1"/>
</dbReference>
<dbReference type="SMART" id="SM00342">
    <property type="entry name" value="HTH_ARAC"/>
    <property type="match status" value="1"/>
</dbReference>
<name>A0ABY3RII1_9BRAD</name>
<evidence type="ECO:0000256" key="4">
    <source>
        <dbReference type="SAM" id="MobiDB-lite"/>
    </source>
</evidence>
<proteinExistence type="predicted"/>
<dbReference type="InterPro" id="IPR018060">
    <property type="entry name" value="HTH_AraC"/>
</dbReference>
<evidence type="ECO:0000313" key="8">
    <source>
        <dbReference type="Proteomes" id="UP001431010"/>
    </source>
</evidence>
<dbReference type="InterPro" id="IPR009057">
    <property type="entry name" value="Homeodomain-like_sf"/>
</dbReference>
<dbReference type="EMBL" id="CP088156">
    <property type="protein sequence ID" value="UFZ07300.1"/>
    <property type="molecule type" value="Genomic_DNA"/>
</dbReference>
<feature type="domain" description="HTH araC/xylS-type" evidence="6">
    <location>
        <begin position="247"/>
        <end position="356"/>
    </location>
</feature>
<dbReference type="PANTHER" id="PTHR43280">
    <property type="entry name" value="ARAC-FAMILY TRANSCRIPTIONAL REGULATOR"/>
    <property type="match status" value="1"/>
</dbReference>
<organism evidence="7 8">
    <name type="scientific">Bradyrhizobium ontarionense</name>
    <dbReference type="NCBI Taxonomy" id="2898149"/>
    <lineage>
        <taxon>Bacteria</taxon>
        <taxon>Pseudomonadati</taxon>
        <taxon>Pseudomonadota</taxon>
        <taxon>Alphaproteobacteria</taxon>
        <taxon>Hyphomicrobiales</taxon>
        <taxon>Nitrobacteraceae</taxon>
        <taxon>Bradyrhizobium</taxon>
    </lineage>
</organism>
<evidence type="ECO:0000256" key="2">
    <source>
        <dbReference type="ARBA" id="ARBA00023125"/>
    </source>
</evidence>
<feature type="transmembrane region" description="Helical" evidence="5">
    <location>
        <begin position="98"/>
        <end position="118"/>
    </location>
</feature>
<keyword evidence="1" id="KW-0805">Transcription regulation</keyword>
<feature type="transmembrane region" description="Helical" evidence="5">
    <location>
        <begin position="37"/>
        <end position="57"/>
    </location>
</feature>
<dbReference type="SUPFAM" id="SSF46689">
    <property type="entry name" value="Homeodomain-like"/>
    <property type="match status" value="1"/>
</dbReference>
<protein>
    <submittedName>
        <fullName evidence="7">Helix-turn-helix domain-containing protein</fullName>
    </submittedName>
</protein>